<dbReference type="AlphaFoldDB" id="A0A914A8N3"/>
<dbReference type="InterPro" id="IPR006823">
    <property type="entry name" value="Ceramidase_alk"/>
</dbReference>
<dbReference type="PANTHER" id="PTHR12670:SF1">
    <property type="entry name" value="NEUTRAL CERAMIDASE"/>
    <property type="match status" value="1"/>
</dbReference>
<feature type="binding site" evidence="5">
    <location>
        <position position="518"/>
    </location>
    <ligand>
        <name>Zn(2+)</name>
        <dbReference type="ChEBI" id="CHEBI:29105"/>
    </ligand>
</feature>
<dbReference type="EC" id="3.5.1.23" evidence="2 6"/>
<evidence type="ECO:0000256" key="2">
    <source>
        <dbReference type="ARBA" id="ARBA00011891"/>
    </source>
</evidence>
<dbReference type="InterPro" id="IPR031331">
    <property type="entry name" value="NEUT/ALK_ceramidase_C"/>
</dbReference>
<feature type="domain" description="Neutral/alkaline non-lysosomal ceramidase C-terminal" evidence="9">
    <location>
        <begin position="552"/>
        <end position="708"/>
    </location>
</feature>
<dbReference type="PANTHER" id="PTHR12670">
    <property type="entry name" value="CERAMIDASE"/>
    <property type="match status" value="1"/>
</dbReference>
<dbReference type="GeneID" id="119731214"/>
<feature type="binding site" evidence="5">
    <location>
        <position position="478"/>
    </location>
    <ligand>
        <name>Zn(2+)</name>
        <dbReference type="ChEBI" id="CHEBI:29105"/>
    </ligand>
</feature>
<name>A0A914A8N3_PATMI</name>
<evidence type="ECO:0000259" key="8">
    <source>
        <dbReference type="Pfam" id="PF04734"/>
    </source>
</evidence>
<dbReference type="Gene3D" id="2.60.40.2300">
    <property type="entry name" value="Neutral/alkaline non-lysosomal ceramidase, C-terminal domain"/>
    <property type="match status" value="1"/>
</dbReference>
<dbReference type="GO" id="GO:0016020">
    <property type="term" value="C:membrane"/>
    <property type="evidence" value="ECO:0007669"/>
    <property type="project" value="GOC"/>
</dbReference>
<dbReference type="Pfam" id="PF17048">
    <property type="entry name" value="Ceramidse_alk_C"/>
    <property type="match status" value="1"/>
</dbReference>
<dbReference type="EnsemblMetazoa" id="XM_038204294.1">
    <property type="protein sequence ID" value="XP_038060222.1"/>
    <property type="gene ID" value="LOC119731214"/>
</dbReference>
<dbReference type="GO" id="GO:0042759">
    <property type="term" value="P:long-chain fatty acid biosynthetic process"/>
    <property type="evidence" value="ECO:0007669"/>
    <property type="project" value="TreeGrafter"/>
</dbReference>
<comment type="catalytic activity">
    <reaction evidence="6">
        <text>an N-acylsphing-4-enine + H2O = sphing-4-enine + a fatty acid</text>
        <dbReference type="Rhea" id="RHEA:20856"/>
        <dbReference type="ChEBI" id="CHEBI:15377"/>
        <dbReference type="ChEBI" id="CHEBI:28868"/>
        <dbReference type="ChEBI" id="CHEBI:52639"/>
        <dbReference type="ChEBI" id="CHEBI:57756"/>
        <dbReference type="EC" id="3.5.1.23"/>
    </reaction>
</comment>
<dbReference type="InterPro" id="IPR038445">
    <property type="entry name" value="NCDase_C_sf"/>
</dbReference>
<organism evidence="10 11">
    <name type="scientific">Patiria miniata</name>
    <name type="common">Bat star</name>
    <name type="synonym">Asterina miniata</name>
    <dbReference type="NCBI Taxonomy" id="46514"/>
    <lineage>
        <taxon>Eukaryota</taxon>
        <taxon>Metazoa</taxon>
        <taxon>Echinodermata</taxon>
        <taxon>Eleutherozoa</taxon>
        <taxon>Asterozoa</taxon>
        <taxon>Asteroidea</taxon>
        <taxon>Valvatacea</taxon>
        <taxon>Valvatida</taxon>
        <taxon>Asterinidae</taxon>
        <taxon>Patiria</taxon>
    </lineage>
</organism>
<keyword evidence="11" id="KW-1185">Reference proteome</keyword>
<evidence type="ECO:0000313" key="11">
    <source>
        <dbReference type="Proteomes" id="UP000887568"/>
    </source>
</evidence>
<evidence type="ECO:0000256" key="5">
    <source>
        <dbReference type="PIRSR" id="PIRSR606823-2"/>
    </source>
</evidence>
<protein>
    <recommendedName>
        <fullName evidence="3 6">Neutral ceramidase</fullName>
        <ecNumber evidence="2 6">3.5.1.23</ecNumber>
    </recommendedName>
</protein>
<keyword evidence="6" id="KW-0443">Lipid metabolism</keyword>
<keyword evidence="4 6" id="KW-0378">Hydrolase</keyword>
<dbReference type="RefSeq" id="XP_038060222.1">
    <property type="nucleotide sequence ID" value="XM_038204294.1"/>
</dbReference>
<evidence type="ECO:0000256" key="4">
    <source>
        <dbReference type="ARBA" id="ARBA00022801"/>
    </source>
</evidence>
<dbReference type="Proteomes" id="UP000887568">
    <property type="component" value="Unplaced"/>
</dbReference>
<dbReference type="OrthoDB" id="191371at2759"/>
<proteinExistence type="inferred from homology"/>
<dbReference type="GO" id="GO:0005576">
    <property type="term" value="C:extracellular region"/>
    <property type="evidence" value="ECO:0007669"/>
    <property type="project" value="TreeGrafter"/>
</dbReference>
<keyword evidence="6" id="KW-0746">Sphingolipid metabolism</keyword>
<dbReference type="Pfam" id="PF04734">
    <property type="entry name" value="Ceramidase_alk"/>
    <property type="match status" value="1"/>
</dbReference>
<reference evidence="10" key="1">
    <citation type="submission" date="2022-11" db="UniProtKB">
        <authorList>
            <consortium name="EnsemblMetazoa"/>
        </authorList>
    </citation>
    <scope>IDENTIFICATION</scope>
</reference>
<accession>A0A914A8N3</accession>
<feature type="binding site" evidence="5">
    <location>
        <position position="228"/>
    </location>
    <ligand>
        <name>Zn(2+)</name>
        <dbReference type="ChEBI" id="CHEBI:29105"/>
    </ligand>
</feature>
<sequence>MMCSRRAAVCLALTLLFAMVSAATPAYKVGVGISDVTGPALDVNMMGYASFSQNSEGIHLRLFSRAFITCDLNQTECNVFVSADIGMASTLIKLQVIEKLREEYEGQYNEINVAISGTHTHSGPGGYFQYSLYTITALGMKRSGIEPIVAGIVQSIRNAHNNLQDGNISYKKGELLGANINRSPTAYLKNPKDERDKYLYDVDKEMTVLKFEDKDGNGLGVICWFPVHPVSMENTNKLISSDNKGFASYLFEMDMNPGSKMGEGSFVAAFPNSNHGDTTPHVNGTVCIDTGEPCEEETSTCGGEPTNCLGGGPGNDMYENTRMIAEKLYEKAKELYDATGTPVSGPVSSIQQYVNMSSVTVTKGNETFKTCTPALGYSFAAGTTDGPGIASFKQGMTKGESFWDNLIRSLFNDYEATQECQEPKPVLLPAGDYINTTGMSPAIQAIVALLAADPMVPDIVETQLLRIGQFVIIPGPVEFTTMSGRRMMEKVKEKLVASGMSSDAVTMITSLSNAYTNYVTTYEEYTAQRYEGASTMYGPHTLDAYLQQYLMLAENLVKDIGVETPGPDPPSKPLPPKLDLDNDAFPEGKKVGDINQKVDSKYRQGSTAEAIFWSADPKRGFEASLGTSFFSVEKFDGTDWIVIANDADWNTKIFWRKADKQSRATVQWMIPEDAELGMYRFVHSGRWKQNAILPFTTKFETRSGDFEVVSKDYTRPKTRK</sequence>
<comment type="cofactor">
    <cofactor evidence="5">
        <name>Zn(2+)</name>
        <dbReference type="ChEBI" id="CHEBI:29105"/>
    </cofactor>
    <text evidence="5">Binds 1 zinc ion per subunit.</text>
</comment>
<keyword evidence="5" id="KW-0479">Metal-binding</keyword>
<feature type="signal peptide" evidence="7">
    <location>
        <begin position="1"/>
        <end position="22"/>
    </location>
</feature>
<evidence type="ECO:0000256" key="3">
    <source>
        <dbReference type="ARBA" id="ARBA00019235"/>
    </source>
</evidence>
<feature type="domain" description="Neutral/alkaline non-lysosomal ceramidase N-terminal" evidence="8">
    <location>
        <begin position="27"/>
        <end position="547"/>
    </location>
</feature>
<dbReference type="GO" id="GO:0017040">
    <property type="term" value="F:N-acylsphingosine amidohydrolase activity"/>
    <property type="evidence" value="ECO:0007669"/>
    <property type="project" value="UniProtKB-UniRule"/>
</dbReference>
<evidence type="ECO:0000256" key="7">
    <source>
        <dbReference type="SAM" id="SignalP"/>
    </source>
</evidence>
<dbReference type="GO" id="GO:0046514">
    <property type="term" value="P:ceramide catabolic process"/>
    <property type="evidence" value="ECO:0007669"/>
    <property type="project" value="InterPro"/>
</dbReference>
<dbReference type="GO" id="GO:0046512">
    <property type="term" value="P:sphingosine biosynthetic process"/>
    <property type="evidence" value="ECO:0007669"/>
    <property type="project" value="TreeGrafter"/>
</dbReference>
<evidence type="ECO:0000313" key="10">
    <source>
        <dbReference type="EnsemblMetazoa" id="XP_038060222.1"/>
    </source>
</evidence>
<comment type="similarity">
    <text evidence="1 6">Belongs to the neutral ceramidase family.</text>
</comment>
<evidence type="ECO:0000256" key="6">
    <source>
        <dbReference type="RuleBase" id="RU366019"/>
    </source>
</evidence>
<keyword evidence="7" id="KW-0732">Signal</keyword>
<feature type="chain" id="PRO_5037240788" description="Neutral ceramidase" evidence="7">
    <location>
        <begin position="23"/>
        <end position="720"/>
    </location>
</feature>
<evidence type="ECO:0000259" key="9">
    <source>
        <dbReference type="Pfam" id="PF17048"/>
    </source>
</evidence>
<feature type="binding site" evidence="5">
    <location>
        <position position="119"/>
    </location>
    <ligand>
        <name>Zn(2+)</name>
        <dbReference type="ChEBI" id="CHEBI:29105"/>
    </ligand>
</feature>
<dbReference type="OMA" id="LMEPKPW"/>
<dbReference type="InterPro" id="IPR031329">
    <property type="entry name" value="NEUT/ALK_ceramidase_N"/>
</dbReference>
<keyword evidence="5" id="KW-0862">Zinc</keyword>
<evidence type="ECO:0000256" key="1">
    <source>
        <dbReference type="ARBA" id="ARBA00009835"/>
    </source>
</evidence>
<dbReference type="GO" id="GO:0046872">
    <property type="term" value="F:metal ion binding"/>
    <property type="evidence" value="ECO:0007669"/>
    <property type="project" value="UniProtKB-KW"/>
</dbReference>